<comment type="caution">
    <text evidence="1">The sequence shown here is derived from an EMBL/GenBank/DDBJ whole genome shotgun (WGS) entry which is preliminary data.</text>
</comment>
<evidence type="ECO:0000313" key="2">
    <source>
        <dbReference type="Proteomes" id="UP001066276"/>
    </source>
</evidence>
<gene>
    <name evidence="1" type="ORF">NDU88_006363</name>
</gene>
<keyword evidence="2" id="KW-1185">Reference proteome</keyword>
<proteinExistence type="predicted"/>
<protein>
    <submittedName>
        <fullName evidence="1">Uncharacterized protein</fullName>
    </submittedName>
</protein>
<dbReference type="Proteomes" id="UP001066276">
    <property type="component" value="Chromosome 1_1"/>
</dbReference>
<reference evidence="1" key="1">
    <citation type="journal article" date="2022" name="bioRxiv">
        <title>Sequencing and chromosome-scale assembly of the giantPleurodeles waltlgenome.</title>
        <authorList>
            <person name="Brown T."/>
            <person name="Elewa A."/>
            <person name="Iarovenko S."/>
            <person name="Subramanian E."/>
            <person name="Araus A.J."/>
            <person name="Petzold A."/>
            <person name="Susuki M."/>
            <person name="Suzuki K.-i.T."/>
            <person name="Hayashi T."/>
            <person name="Toyoda A."/>
            <person name="Oliveira C."/>
            <person name="Osipova E."/>
            <person name="Leigh N.D."/>
            <person name="Simon A."/>
            <person name="Yun M.H."/>
        </authorList>
    </citation>
    <scope>NUCLEOTIDE SEQUENCE</scope>
    <source>
        <strain evidence="1">20211129_DDA</strain>
        <tissue evidence="1">Liver</tissue>
    </source>
</reference>
<dbReference type="EMBL" id="JANPWB010000001">
    <property type="protein sequence ID" value="KAJ1218791.1"/>
    <property type="molecule type" value="Genomic_DNA"/>
</dbReference>
<sequence>MMRILIKHADKKVGKLQAEIERMEKDIETMTPKDAINKNYEILDKDMEEHQVYTCDKKLRKIKRDYMDY</sequence>
<name>A0AAV7X1B6_PLEWA</name>
<evidence type="ECO:0000313" key="1">
    <source>
        <dbReference type="EMBL" id="KAJ1218791.1"/>
    </source>
</evidence>
<accession>A0AAV7X1B6</accession>
<organism evidence="1 2">
    <name type="scientific">Pleurodeles waltl</name>
    <name type="common">Iberian ribbed newt</name>
    <dbReference type="NCBI Taxonomy" id="8319"/>
    <lineage>
        <taxon>Eukaryota</taxon>
        <taxon>Metazoa</taxon>
        <taxon>Chordata</taxon>
        <taxon>Craniata</taxon>
        <taxon>Vertebrata</taxon>
        <taxon>Euteleostomi</taxon>
        <taxon>Amphibia</taxon>
        <taxon>Batrachia</taxon>
        <taxon>Caudata</taxon>
        <taxon>Salamandroidea</taxon>
        <taxon>Salamandridae</taxon>
        <taxon>Pleurodelinae</taxon>
        <taxon>Pleurodeles</taxon>
    </lineage>
</organism>
<dbReference type="AlphaFoldDB" id="A0AAV7X1B6"/>